<gene>
    <name evidence="2" type="ORF">SAMN05877842_106142</name>
</gene>
<dbReference type="Proteomes" id="UP000219252">
    <property type="component" value="Unassembled WGS sequence"/>
</dbReference>
<dbReference type="RefSeq" id="WP_097149528.1">
    <property type="nucleotide sequence ID" value="NZ_OBQC01000006.1"/>
</dbReference>
<proteinExistence type="predicted"/>
<keyword evidence="1" id="KW-0812">Transmembrane</keyword>
<protein>
    <submittedName>
        <fullName evidence="2">Uncharacterized protein</fullName>
    </submittedName>
</protein>
<evidence type="ECO:0000256" key="1">
    <source>
        <dbReference type="SAM" id="Phobius"/>
    </source>
</evidence>
<organism evidence="2 3">
    <name type="scientific">Ureibacillus acetophenoni</name>
    <dbReference type="NCBI Taxonomy" id="614649"/>
    <lineage>
        <taxon>Bacteria</taxon>
        <taxon>Bacillati</taxon>
        <taxon>Bacillota</taxon>
        <taxon>Bacilli</taxon>
        <taxon>Bacillales</taxon>
        <taxon>Caryophanaceae</taxon>
        <taxon>Ureibacillus</taxon>
    </lineage>
</organism>
<name>A0A285UDC6_9BACL</name>
<reference evidence="3" key="1">
    <citation type="submission" date="2017-08" db="EMBL/GenBank/DDBJ databases">
        <authorList>
            <person name="Varghese N."/>
            <person name="Submissions S."/>
        </authorList>
    </citation>
    <scope>NUCLEOTIDE SEQUENCE [LARGE SCALE GENOMIC DNA]</scope>
    <source>
        <strain evidence="3">JC23</strain>
    </source>
</reference>
<feature type="transmembrane region" description="Helical" evidence="1">
    <location>
        <begin position="34"/>
        <end position="52"/>
    </location>
</feature>
<evidence type="ECO:0000313" key="3">
    <source>
        <dbReference type="Proteomes" id="UP000219252"/>
    </source>
</evidence>
<keyword evidence="1" id="KW-0472">Membrane</keyword>
<sequence length="70" mass="7956">MTKKYRAQLGLFGSLLLCFSGVYRLIMEYPVIEFIPALFAVSGFIGILGGIFEIRKINKKENNDKLLENN</sequence>
<keyword evidence="3" id="KW-1185">Reference proteome</keyword>
<dbReference type="EMBL" id="OBQC01000006">
    <property type="protein sequence ID" value="SOC39832.1"/>
    <property type="molecule type" value="Genomic_DNA"/>
</dbReference>
<dbReference type="AlphaFoldDB" id="A0A285UDC6"/>
<evidence type="ECO:0000313" key="2">
    <source>
        <dbReference type="EMBL" id="SOC39832.1"/>
    </source>
</evidence>
<keyword evidence="1" id="KW-1133">Transmembrane helix</keyword>
<accession>A0A285UDC6</accession>